<proteinExistence type="predicted"/>
<feature type="non-terminal residue" evidence="1">
    <location>
        <position position="1"/>
    </location>
</feature>
<dbReference type="EMBL" id="UINC01195055">
    <property type="protein sequence ID" value="SVE11446.1"/>
    <property type="molecule type" value="Genomic_DNA"/>
</dbReference>
<gene>
    <name evidence="1" type="ORF">METZ01_LOCUS464300</name>
</gene>
<organism evidence="1">
    <name type="scientific">marine metagenome</name>
    <dbReference type="NCBI Taxonomy" id="408172"/>
    <lineage>
        <taxon>unclassified sequences</taxon>
        <taxon>metagenomes</taxon>
        <taxon>ecological metagenomes</taxon>
    </lineage>
</organism>
<dbReference type="AlphaFoldDB" id="A0A383AU24"/>
<protein>
    <submittedName>
        <fullName evidence="1">Uncharacterized protein</fullName>
    </submittedName>
</protein>
<accession>A0A383AU24</accession>
<sequence length="23" mass="2701">CFPEITTFMYKLLVLSLLVEANR</sequence>
<name>A0A383AU24_9ZZZZ</name>
<evidence type="ECO:0000313" key="1">
    <source>
        <dbReference type="EMBL" id="SVE11446.1"/>
    </source>
</evidence>
<reference evidence="1" key="1">
    <citation type="submission" date="2018-05" db="EMBL/GenBank/DDBJ databases">
        <authorList>
            <person name="Lanie J.A."/>
            <person name="Ng W.-L."/>
            <person name="Kazmierczak K.M."/>
            <person name="Andrzejewski T.M."/>
            <person name="Davidsen T.M."/>
            <person name="Wayne K.J."/>
            <person name="Tettelin H."/>
            <person name="Glass J.I."/>
            <person name="Rusch D."/>
            <person name="Podicherti R."/>
            <person name="Tsui H.-C.T."/>
            <person name="Winkler M.E."/>
        </authorList>
    </citation>
    <scope>NUCLEOTIDE SEQUENCE</scope>
</reference>